<dbReference type="EMBL" id="CM043770">
    <property type="protein sequence ID" value="KAI4840959.1"/>
    <property type="molecule type" value="Genomic_DNA"/>
</dbReference>
<proteinExistence type="predicted"/>
<dbReference type="Proteomes" id="UP001056978">
    <property type="component" value="Chromosome 2"/>
</dbReference>
<name>A0ACB9YEN3_PLABR</name>
<keyword evidence="2" id="KW-1185">Reference proteome</keyword>
<accession>A0ACB9YEN3</accession>
<organism evidence="1 2">
    <name type="scientific">Plasmodium brasilianum</name>
    <dbReference type="NCBI Taxonomy" id="5824"/>
    <lineage>
        <taxon>Eukaryota</taxon>
        <taxon>Sar</taxon>
        <taxon>Alveolata</taxon>
        <taxon>Apicomplexa</taxon>
        <taxon>Aconoidasida</taxon>
        <taxon>Haemosporida</taxon>
        <taxon>Plasmodiidae</taxon>
        <taxon>Plasmodium</taxon>
        <taxon>Plasmodium (Plasmodium)</taxon>
    </lineage>
</organism>
<evidence type="ECO:0000313" key="1">
    <source>
        <dbReference type="EMBL" id="KAI4840959.1"/>
    </source>
</evidence>
<protein>
    <submittedName>
        <fullName evidence="1">Vacuolar protein sorting-associated protein 51</fullName>
    </submittedName>
</protein>
<gene>
    <name evidence="1" type="ORF">MKS88_000726</name>
</gene>
<comment type="caution">
    <text evidence="1">The sequence shown here is derived from an EMBL/GenBank/DDBJ whole genome shotgun (WGS) entry which is preliminary data.</text>
</comment>
<reference evidence="1" key="1">
    <citation type="submission" date="2022-06" db="EMBL/GenBank/DDBJ databases">
        <title>The First Complete Genome of the Simian Malaria Parasite Plasmodium brasilianum.</title>
        <authorList>
            <person name="Bajic M."/>
            <person name="Ravishankar S."/>
        </authorList>
    </citation>
    <scope>NUCLEOTIDE SEQUENCE</scope>
    <source>
        <strain evidence="1">Bolivian I</strain>
    </source>
</reference>
<evidence type="ECO:0000313" key="2">
    <source>
        <dbReference type="Proteomes" id="UP001056978"/>
    </source>
</evidence>
<sequence>MSNYNKSDRRKNVGSILCSYYNLERENNCNRKENHMNSLSYKDQVTRNDITDEDKYRKLKTDKGNTNDISKEMNSEVYIDELDKKSSEFNVNDYFKKLLEKSSLEELIHKSKKIEKEIKQNDSFMQSLVYENYSKFIDATDTIVLLKKNFKNVKEKIKNINDHLTYIDDNSNLVSSKVSENFEKIENLIQIKKLLNDINIIMKIPKNMFSLIIQRKYINSLKLFIEAVPFFYKNQHFRVFQNLYLDCDNLANIACYMYLKELKGGKIDRGKAEHSRKSLQDETGSREEDTELGEQDEKGERNNPIFFDKDNLENSFHILHSHVGLSEQIVSCLYLVLAYGEDKKNVRNMYIQNRIMALRYLLQNIFSLNNYVNFGAKEMPLAGTALGRSKLHNERSGSGNETVNGNENGNDHENIHGSSSSNIKVYIRDANDDTCSNELYNKIFENILELSFKYLVNFFFGVIENFEEIFLSEGYSNNKASTEKIFFLNGKEVKPSEAIPYITGLINNLNLNIREKSRERKMDGTAERLSSTLFPSSYDPNAKWLQLEEEEICMSYNPFNKVRYDDVFNLWDTVVDDDDKKMMESLTKSFFNVLLKLTVDLIYMFNPPIQLIVLSLNKLIVNVKNYEARKSSGSSSSSSSCVSGSTSALVMIPFLSRFIKKTYYIVLKLRFYNLCFTNNLNLTNFLNLCNKKDLNYVLDDKNELGHNVLLSLCLTFMDLSTFYEQVQVVNTHFYFKNIINFVIIYFIFLTKFINSFIYHFVCVYDRKDMRCDESKREEANKEQVVINNVHVKDCNYDAPVCNKRKKNIQNDEMCSEGDITIIENKCINMSEHMRMKFVNDKDEEEFYMSDILVDEYSDDSYVDNEKNTIKYKNIYLTSYDCDGDGAKRGTREKVPSCSKHLSYYLYNGIHISNTPFQNILRNTKKYMKMDYEQFFEQIIERQNFEAKKNKKIYFLLSLVSIFQNFKEEGISKIFSIIVDMYKEGYALVNDRRKICLSNELKTLLYEDVYSFFKEDNSSNEEGEECEMNTLIRTTNGRESDKHTDRHNTDIDLDTQADMRTSLHADDTEWTWEEGKRLGFHLSVVDKSKMRKDSKDIKNGKYTKDSKYTKDGKYTKGGKENDEINASLNANKGDLYSKLSFRKSKTSEQHEGKSNTLIVAIKSNEKRGYIYRKKANNNGNDLDRNGNSQCALMSKSVDEGNVNDKDGSKYDDMSDRSDMSGHSGRSSHDGINSSLRGMTHEGRKKKKIEDFMSGETDGKSKNIPSKQYYSDDDFYSEKNEKEMKKYALGICNFVRYKFHEKYNELMNLFISYYINKISHNIKTYIQNGKWVEGEEVKLVSNNFIYLFKNIHKIYSTLTLFFDRKIKGSSYTLYELNELYVNIVRELERICKTSSKEQKFTSNVMHNINLTPNDKKQISQNVRDNKSSSVSTNISTTFDTNVNVNIGRGNILCLPGYQRNIEMYMYKLYMLKMENYKKNIPLKASKIILVIIKILFKNYTEYVRNAHFNEYRFYKLKIDFFFYFHCLKYYIPVDDENVLFVILDEVLINANDRICGLHRTDDGRSVYRIHMLDDIGIDTDANVKFILRNIRRR</sequence>